<evidence type="ECO:0000256" key="13">
    <source>
        <dbReference type="ARBA" id="ARBA00023157"/>
    </source>
</evidence>
<dbReference type="PANTHER" id="PTHR37016:SF3">
    <property type="entry name" value="NEUTRAL PROTEASE 2-RELATED"/>
    <property type="match status" value="1"/>
</dbReference>
<dbReference type="Gene3D" id="3.40.390.10">
    <property type="entry name" value="Collagenase (Catalytic Domain)"/>
    <property type="match status" value="1"/>
</dbReference>
<evidence type="ECO:0000256" key="15">
    <source>
        <dbReference type="PIRSR" id="PIRSR601384-2"/>
    </source>
</evidence>
<feature type="binding site" evidence="15">
    <location>
        <position position="314"/>
    </location>
    <ligand>
        <name>Zn(2+)</name>
        <dbReference type="ChEBI" id="CHEBI:29105"/>
        <note>catalytic</note>
    </ligand>
</feature>
<dbReference type="EC" id="3.4.24.39" evidence="16"/>
<evidence type="ECO:0000256" key="2">
    <source>
        <dbReference type="ARBA" id="ARBA00004613"/>
    </source>
</evidence>
<dbReference type="Proteomes" id="UP000641853">
    <property type="component" value="Unassembled WGS sequence"/>
</dbReference>
<dbReference type="InterPro" id="IPR001384">
    <property type="entry name" value="Peptidase_M35"/>
</dbReference>
<dbReference type="InterPro" id="IPR024079">
    <property type="entry name" value="MetalloPept_cat_dom_sf"/>
</dbReference>
<keyword evidence="10 15" id="KW-0862">Zinc</keyword>
<comment type="similarity">
    <text evidence="3 16">Belongs to the peptidase M35 family.</text>
</comment>
<feature type="active site" evidence="14">
    <location>
        <position position="300"/>
    </location>
</feature>
<evidence type="ECO:0000256" key="10">
    <source>
        <dbReference type="ARBA" id="ARBA00022833"/>
    </source>
</evidence>
<evidence type="ECO:0000256" key="14">
    <source>
        <dbReference type="PIRSR" id="PIRSR601384-1"/>
    </source>
</evidence>
<evidence type="ECO:0000256" key="8">
    <source>
        <dbReference type="ARBA" id="ARBA00022729"/>
    </source>
</evidence>
<dbReference type="EMBL" id="JACBAE010000911">
    <property type="protein sequence ID" value="KAF7174481.1"/>
    <property type="molecule type" value="Genomic_DNA"/>
</dbReference>
<proteinExistence type="inferred from homology"/>
<gene>
    <name evidence="18" type="ORF">CNMCM5623_007362</name>
    <name evidence="19" type="ORF">CNMCM7691_006689</name>
</gene>
<keyword evidence="8 16" id="KW-0732">Signal</keyword>
<dbReference type="PRINTS" id="PR00768">
    <property type="entry name" value="DEUTEROLYSIN"/>
</dbReference>
<evidence type="ECO:0000313" key="20">
    <source>
        <dbReference type="Proteomes" id="UP000641853"/>
    </source>
</evidence>
<feature type="binding site" evidence="15">
    <location>
        <position position="303"/>
    </location>
    <ligand>
        <name>Zn(2+)</name>
        <dbReference type="ChEBI" id="CHEBI:29105"/>
        <note>catalytic</note>
    </ligand>
</feature>
<keyword evidence="4 16" id="KW-0964">Secreted</keyword>
<evidence type="ECO:0000256" key="6">
    <source>
        <dbReference type="ARBA" id="ARBA00022685"/>
    </source>
</evidence>
<dbReference type="GO" id="GO:0046872">
    <property type="term" value="F:metal ion binding"/>
    <property type="evidence" value="ECO:0007669"/>
    <property type="project" value="UniProtKB-KW"/>
</dbReference>
<dbReference type="GO" id="GO:0004222">
    <property type="term" value="F:metalloendopeptidase activity"/>
    <property type="evidence" value="ECO:0007669"/>
    <property type="project" value="InterPro"/>
</dbReference>
<sequence>MKVTVLASAILAVINGVLALPTNAPTLDVTLTQVDNTRIKATVKNTGSEDVTFVHLNFFHDAAPVKKVSLFRNATEVEFTGIKRRVVTEGLTDDAVMTLPAGATYEDEFDIASTADLTEGGPVTIRTDGVVPVTTNNKISGYIPYKSNELEIEVDAAKAAAVPHAIKLLESRTKISCSGSRASALTTALRNAVSLANAAASAASSGSSTRFQEYFRTTSSSTRNTVAARLRAVASEASSQSSGKTTYYCTDPYGYCDSNTLAYTLPSRNIVANCDIYYSALPALASSCHAQDQATTTLHEFTHAPGVYSPGTEDYAYGYSAATALSASQALLNADTYALFANAVNLNC</sequence>
<feature type="binding site" evidence="15">
    <location>
        <position position="299"/>
    </location>
    <ligand>
        <name>Zn(2+)</name>
        <dbReference type="ChEBI" id="CHEBI:29105"/>
        <note>catalytic</note>
    </ligand>
</feature>
<keyword evidence="6 16" id="KW-0165">Cleavage on pair of basic residues</keyword>
<keyword evidence="5 16" id="KW-0645">Protease</keyword>
<comment type="cofactor">
    <cofactor evidence="15 16">
        <name>Zn(2+)</name>
        <dbReference type="ChEBI" id="CHEBI:29105"/>
    </cofactor>
    <text evidence="15 16">Binds 1 zinc ion per subunit.</text>
</comment>
<evidence type="ECO:0000256" key="16">
    <source>
        <dbReference type="RuleBase" id="RU361126"/>
    </source>
</evidence>
<evidence type="ECO:0000256" key="7">
    <source>
        <dbReference type="ARBA" id="ARBA00022723"/>
    </source>
</evidence>
<dbReference type="SUPFAM" id="SSF55486">
    <property type="entry name" value="Metalloproteases ('zincins'), catalytic domain"/>
    <property type="match status" value="1"/>
</dbReference>
<accession>A0A8H6VFB1</accession>
<evidence type="ECO:0000256" key="9">
    <source>
        <dbReference type="ARBA" id="ARBA00022801"/>
    </source>
</evidence>
<evidence type="ECO:0000256" key="1">
    <source>
        <dbReference type="ARBA" id="ARBA00001187"/>
    </source>
</evidence>
<evidence type="ECO:0000256" key="11">
    <source>
        <dbReference type="ARBA" id="ARBA00023049"/>
    </source>
</evidence>
<dbReference type="SMART" id="SM01351">
    <property type="entry name" value="Aspzincin_M35"/>
    <property type="match status" value="1"/>
</dbReference>
<comment type="catalytic activity">
    <reaction evidence="1 16">
        <text>Preferential cleavage of bonds with hydrophobic residues in P1'. Also 3-Asn-|-Gln-4 and 8-Gly-|-Ser-9 bonds in insulin B chain.</text>
        <dbReference type="EC" id="3.4.24.39"/>
    </reaction>
</comment>
<keyword evidence="13" id="KW-1015">Disulfide bond</keyword>
<comment type="subcellular location">
    <subcellularLocation>
        <location evidence="2 16">Secreted</location>
    </subcellularLocation>
</comment>
<dbReference type="Pfam" id="PF02102">
    <property type="entry name" value="Peptidase_M35"/>
    <property type="match status" value="1"/>
</dbReference>
<keyword evidence="7 15" id="KW-0479">Metal-binding</keyword>
<keyword evidence="20" id="KW-1185">Reference proteome</keyword>
<dbReference type="AlphaFoldDB" id="A0A8H6VFB1"/>
<name>A0A8H6VFB1_9EURO</name>
<feature type="signal peptide" evidence="16">
    <location>
        <begin position="1"/>
        <end position="19"/>
    </location>
</feature>
<dbReference type="InterPro" id="IPR050414">
    <property type="entry name" value="Fungal_M35_metalloproteases"/>
</dbReference>
<dbReference type="Proteomes" id="UP000654922">
    <property type="component" value="Unassembled WGS sequence"/>
</dbReference>
<comment type="caution">
    <text evidence="19">The sequence shown here is derived from an EMBL/GenBank/DDBJ whole genome shotgun (WGS) entry which is preliminary data.</text>
</comment>
<evidence type="ECO:0000259" key="17">
    <source>
        <dbReference type="SMART" id="SM01351"/>
    </source>
</evidence>
<evidence type="ECO:0000256" key="5">
    <source>
        <dbReference type="ARBA" id="ARBA00022670"/>
    </source>
</evidence>
<comment type="function">
    <text evidence="16">Secreted metalloproteinase that allows assimilation of proteinaceous substrates. Shows high activities on basic nuclear substrates such as histone and protamine.</text>
</comment>
<evidence type="ECO:0000256" key="12">
    <source>
        <dbReference type="ARBA" id="ARBA00023145"/>
    </source>
</evidence>
<evidence type="ECO:0000313" key="19">
    <source>
        <dbReference type="EMBL" id="KAF7184820.1"/>
    </source>
</evidence>
<reference evidence="19" key="1">
    <citation type="submission" date="2020-06" db="EMBL/GenBank/DDBJ databases">
        <title>Draft genome sequences of strains closely related to Aspergillus parafelis and Aspergillus hiratsukae.</title>
        <authorList>
            <person name="Dos Santos R.A.C."/>
            <person name="Rivero-Menendez O."/>
            <person name="Steenwyk J.L."/>
            <person name="Mead M.E."/>
            <person name="Goldman G.H."/>
            <person name="Alastruey-Izquierdo A."/>
            <person name="Rokas A."/>
        </authorList>
    </citation>
    <scope>NUCLEOTIDE SEQUENCE</scope>
    <source>
        <strain evidence="18">CNM-CM5623</strain>
        <strain evidence="19">CNM-CM7691</strain>
    </source>
</reference>
<evidence type="ECO:0000256" key="3">
    <source>
        <dbReference type="ARBA" id="ARBA00010279"/>
    </source>
</evidence>
<keyword evidence="11 16" id="KW-0482">Metalloprotease</keyword>
<feature type="domain" description="Lysine-specific metallo-endopeptidase" evidence="17">
    <location>
        <begin position="198"/>
        <end position="342"/>
    </location>
</feature>
<dbReference type="OrthoDB" id="412874at2759"/>
<evidence type="ECO:0000313" key="18">
    <source>
        <dbReference type="EMBL" id="KAF7174481.1"/>
    </source>
</evidence>
<dbReference type="GO" id="GO:0005576">
    <property type="term" value="C:extracellular region"/>
    <property type="evidence" value="ECO:0007669"/>
    <property type="project" value="UniProtKB-SubCell"/>
</dbReference>
<keyword evidence="12" id="KW-0865">Zymogen</keyword>
<dbReference type="GO" id="GO:0006508">
    <property type="term" value="P:proteolysis"/>
    <property type="evidence" value="ECO:0007669"/>
    <property type="project" value="UniProtKB-KW"/>
</dbReference>
<dbReference type="CDD" id="cd11008">
    <property type="entry name" value="M35_deuterolysin_like"/>
    <property type="match status" value="1"/>
</dbReference>
<protein>
    <recommendedName>
        <fullName evidence="16">Neutral protease 2</fullName>
        <ecNumber evidence="16">3.4.24.39</ecNumber>
    </recommendedName>
    <alternativeName>
        <fullName evidence="16">Deuterolysin</fullName>
    </alternativeName>
</protein>
<dbReference type="Gene3D" id="2.60.40.2970">
    <property type="match status" value="1"/>
</dbReference>
<evidence type="ECO:0000256" key="4">
    <source>
        <dbReference type="ARBA" id="ARBA00022525"/>
    </source>
</evidence>
<keyword evidence="9 16" id="KW-0378">Hydrolase</keyword>
<organism evidence="19 20">
    <name type="scientific">Aspergillus felis</name>
    <dbReference type="NCBI Taxonomy" id="1287682"/>
    <lineage>
        <taxon>Eukaryota</taxon>
        <taxon>Fungi</taxon>
        <taxon>Dikarya</taxon>
        <taxon>Ascomycota</taxon>
        <taxon>Pezizomycotina</taxon>
        <taxon>Eurotiomycetes</taxon>
        <taxon>Eurotiomycetidae</taxon>
        <taxon>Eurotiales</taxon>
        <taxon>Aspergillaceae</taxon>
        <taxon>Aspergillus</taxon>
        <taxon>Aspergillus subgen. Fumigati</taxon>
    </lineage>
</organism>
<feature type="chain" id="PRO_5035336593" description="Neutral protease 2" evidence="16">
    <location>
        <begin position="20"/>
        <end position="348"/>
    </location>
</feature>
<dbReference type="PANTHER" id="PTHR37016">
    <property type="match status" value="1"/>
</dbReference>
<dbReference type="InterPro" id="IPR029463">
    <property type="entry name" value="Lys_MEP"/>
</dbReference>
<dbReference type="EMBL" id="JACBAG010001513">
    <property type="protein sequence ID" value="KAF7184820.1"/>
    <property type="molecule type" value="Genomic_DNA"/>
</dbReference>